<protein>
    <submittedName>
        <fullName evidence="2">Uncharacterized protein</fullName>
    </submittedName>
</protein>
<accession>A0AAN7Z4V4</accession>
<proteinExistence type="predicted"/>
<dbReference type="Proteomes" id="UP001305414">
    <property type="component" value="Unassembled WGS sequence"/>
</dbReference>
<comment type="caution">
    <text evidence="2">The sequence shown here is derived from an EMBL/GenBank/DDBJ whole genome shotgun (WGS) entry which is preliminary data.</text>
</comment>
<feature type="compositionally biased region" description="Basic residues" evidence="1">
    <location>
        <begin position="17"/>
        <end position="34"/>
    </location>
</feature>
<evidence type="ECO:0000256" key="1">
    <source>
        <dbReference type="SAM" id="MobiDB-lite"/>
    </source>
</evidence>
<dbReference type="EMBL" id="JAWHQM010000093">
    <property type="protein sequence ID" value="KAK5637145.1"/>
    <property type="molecule type" value="Genomic_DNA"/>
</dbReference>
<gene>
    <name evidence="2" type="ORF">RRF57_012857</name>
</gene>
<sequence length="110" mass="12730">MVPYERQDENRPEPKPPKKKKKKKKKKKQQRKGKGKEDDDEEVADDVSDEPEPAPPPDVPEAELGMGGPENRVYWPIGMEEWLRPRKREVKKKARAEEEDLGTEKGQALD</sequence>
<dbReference type="AlphaFoldDB" id="A0AAN7Z4V4"/>
<feature type="compositionally biased region" description="Basic and acidic residues" evidence="1">
    <location>
        <begin position="1"/>
        <end position="16"/>
    </location>
</feature>
<name>A0AAN7Z4V4_9PEZI</name>
<organism evidence="2 3">
    <name type="scientific">Xylaria bambusicola</name>
    <dbReference type="NCBI Taxonomy" id="326684"/>
    <lineage>
        <taxon>Eukaryota</taxon>
        <taxon>Fungi</taxon>
        <taxon>Dikarya</taxon>
        <taxon>Ascomycota</taxon>
        <taxon>Pezizomycotina</taxon>
        <taxon>Sordariomycetes</taxon>
        <taxon>Xylariomycetidae</taxon>
        <taxon>Xylariales</taxon>
        <taxon>Xylariaceae</taxon>
        <taxon>Xylaria</taxon>
    </lineage>
</organism>
<evidence type="ECO:0000313" key="3">
    <source>
        <dbReference type="Proteomes" id="UP001305414"/>
    </source>
</evidence>
<keyword evidence="3" id="KW-1185">Reference proteome</keyword>
<feature type="compositionally biased region" description="Basic residues" evidence="1">
    <location>
        <begin position="85"/>
        <end position="94"/>
    </location>
</feature>
<evidence type="ECO:0000313" key="2">
    <source>
        <dbReference type="EMBL" id="KAK5637145.1"/>
    </source>
</evidence>
<reference evidence="2 3" key="1">
    <citation type="submission" date="2023-10" db="EMBL/GenBank/DDBJ databases">
        <title>Draft genome sequence of Xylaria bambusicola isolate GMP-LS, the root and basal stem rot pathogen of sugarcane in Indonesia.</title>
        <authorList>
            <person name="Selvaraj P."/>
            <person name="Muralishankar V."/>
            <person name="Muruganantham S."/>
            <person name="Sp S."/>
            <person name="Haryani S."/>
            <person name="Lau K.J.X."/>
            <person name="Naqvi N.I."/>
        </authorList>
    </citation>
    <scope>NUCLEOTIDE SEQUENCE [LARGE SCALE GENOMIC DNA]</scope>
    <source>
        <strain evidence="2">GMP-LS</strain>
    </source>
</reference>
<feature type="region of interest" description="Disordered" evidence="1">
    <location>
        <begin position="1"/>
        <end position="110"/>
    </location>
</feature>
<feature type="compositionally biased region" description="Acidic residues" evidence="1">
    <location>
        <begin position="38"/>
        <end position="52"/>
    </location>
</feature>